<comment type="caution">
    <text evidence="1">The sequence shown here is derived from an EMBL/GenBank/DDBJ whole genome shotgun (WGS) entry which is preliminary data.</text>
</comment>
<dbReference type="Gene3D" id="3.30.160.60">
    <property type="entry name" value="Classic Zinc Finger"/>
    <property type="match status" value="1"/>
</dbReference>
<dbReference type="EMBL" id="BPLR01020088">
    <property type="protein sequence ID" value="GIX74679.1"/>
    <property type="molecule type" value="Genomic_DNA"/>
</dbReference>
<dbReference type="Proteomes" id="UP001054945">
    <property type="component" value="Unassembled WGS sequence"/>
</dbReference>
<dbReference type="AlphaFoldDB" id="A0AAV4MQJ1"/>
<evidence type="ECO:0000313" key="2">
    <source>
        <dbReference type="Proteomes" id="UP001054945"/>
    </source>
</evidence>
<reference evidence="1 2" key="1">
    <citation type="submission" date="2021-06" db="EMBL/GenBank/DDBJ databases">
        <title>Caerostris extrusa draft genome.</title>
        <authorList>
            <person name="Kono N."/>
            <person name="Arakawa K."/>
        </authorList>
    </citation>
    <scope>NUCLEOTIDE SEQUENCE [LARGE SCALE GENOMIC DNA]</scope>
</reference>
<organism evidence="1 2">
    <name type="scientific">Caerostris extrusa</name>
    <name type="common">Bark spider</name>
    <name type="synonym">Caerostris bankana</name>
    <dbReference type="NCBI Taxonomy" id="172846"/>
    <lineage>
        <taxon>Eukaryota</taxon>
        <taxon>Metazoa</taxon>
        <taxon>Ecdysozoa</taxon>
        <taxon>Arthropoda</taxon>
        <taxon>Chelicerata</taxon>
        <taxon>Arachnida</taxon>
        <taxon>Araneae</taxon>
        <taxon>Araneomorphae</taxon>
        <taxon>Entelegynae</taxon>
        <taxon>Araneoidea</taxon>
        <taxon>Araneidae</taxon>
        <taxon>Caerostris</taxon>
    </lineage>
</organism>
<proteinExistence type="predicted"/>
<protein>
    <recommendedName>
        <fullName evidence="3">C2H2-type domain-containing protein</fullName>
    </recommendedName>
</protein>
<dbReference type="SUPFAM" id="SSF57667">
    <property type="entry name" value="beta-beta-alpha zinc fingers"/>
    <property type="match status" value="1"/>
</dbReference>
<evidence type="ECO:0000313" key="1">
    <source>
        <dbReference type="EMBL" id="GIX74679.1"/>
    </source>
</evidence>
<gene>
    <name evidence="1" type="ORF">CEXT_253531</name>
</gene>
<keyword evidence="2" id="KW-1185">Reference proteome</keyword>
<name>A0AAV4MQJ1_CAEEX</name>
<accession>A0AAV4MQJ1</accession>
<evidence type="ECO:0008006" key="3">
    <source>
        <dbReference type="Google" id="ProtNLM"/>
    </source>
</evidence>
<sequence length="112" mass="12387">MKCGKSFITKCSFPISEFISAPILVKNHFSVYEMQQNALFALPIQSPPSSKPNAFYIRHELRGYATLGKPYACNKCSKGMLKIDLKHHMLKHIGEEGSKCDSCGAEFSSGIA</sequence>
<dbReference type="InterPro" id="IPR036236">
    <property type="entry name" value="Znf_C2H2_sf"/>
</dbReference>